<keyword evidence="2" id="KW-1185">Reference proteome</keyword>
<reference evidence="1 2" key="1">
    <citation type="submission" date="2017-10" db="EMBL/GenBank/DDBJ databases">
        <title>Draft genome of two endophytic bacteria isolated from 'guarana' Paullinia cupana (Mart.) Ducke.</title>
        <authorList>
            <person name="Siqueira K.A."/>
            <person name="Liotti R.G."/>
            <person name="Mendes T.A."/>
            <person name="Soares M.A."/>
        </authorList>
    </citation>
    <scope>NUCLEOTIDE SEQUENCE [LARGE SCALE GENOMIC DNA]</scope>
    <source>
        <strain evidence="1 2">342</strain>
    </source>
</reference>
<sequence length="310" mass="35173">MSEILLTPRTNNGFALFSALIGGQLAPEKLWLSPSWRAKFLLRSMLTPVSSWQHMRHIAAFAPMQQILPQQPTLPGKIHRPYLHLGLSVSQRVAALHDHYRFVSQLACEELRQAMLSATDFALARFSGKDGEAIAITMICNGRCEREGEVNLLLHCDGTLLGVLTFAVTERNRKPQLIVGGLQGAHRDTPHEFIRHATKACHGLFPKRVLLEALMQLAAAMGIQQIYAVRDGGHVFYSLRYRLKKRALFHACYDEFWQSVNATVASRHLYQLPLSLAQKPLEEIASKKRAEYRRRYALLDQLHQQLSRFS</sequence>
<dbReference type="Pfam" id="PF04393">
    <property type="entry name" value="DUF535"/>
    <property type="match status" value="1"/>
</dbReference>
<evidence type="ECO:0000313" key="2">
    <source>
        <dbReference type="Proteomes" id="UP000239181"/>
    </source>
</evidence>
<protein>
    <submittedName>
        <fullName evidence="1">Virulence protein</fullName>
    </submittedName>
</protein>
<gene>
    <name evidence="1" type="ORF">CQW29_08105</name>
</gene>
<accession>A0A2S9IEB9</accession>
<dbReference type="PANTHER" id="PTHR38785">
    <property type="entry name" value="HOMOLOG OF VIRK"/>
    <property type="match status" value="1"/>
</dbReference>
<name>A0A2S9IEB9_9GAMM</name>
<dbReference type="GO" id="GO:0006974">
    <property type="term" value="P:DNA damage response"/>
    <property type="evidence" value="ECO:0007669"/>
    <property type="project" value="TreeGrafter"/>
</dbReference>
<proteinExistence type="predicted"/>
<dbReference type="RefSeq" id="WP_105592218.1">
    <property type="nucleotide sequence ID" value="NZ_PDET01000004.1"/>
</dbReference>
<dbReference type="AlphaFoldDB" id="A0A2S9IEB9"/>
<dbReference type="OrthoDB" id="6835762at2"/>
<dbReference type="PANTHER" id="PTHR38785:SF1">
    <property type="entry name" value="HOMOLOG OF VIRK"/>
    <property type="match status" value="1"/>
</dbReference>
<evidence type="ECO:0000313" key="1">
    <source>
        <dbReference type="EMBL" id="PRD16084.1"/>
    </source>
</evidence>
<dbReference type="EMBL" id="PDET01000004">
    <property type="protein sequence ID" value="PRD16084.1"/>
    <property type="molecule type" value="Genomic_DNA"/>
</dbReference>
<dbReference type="Proteomes" id="UP000239181">
    <property type="component" value="Unassembled WGS sequence"/>
</dbReference>
<dbReference type="InterPro" id="IPR007488">
    <property type="entry name" value="DUF535"/>
</dbReference>
<comment type="caution">
    <text evidence="1">The sequence shown here is derived from an EMBL/GenBank/DDBJ whole genome shotgun (WGS) entry which is preliminary data.</text>
</comment>
<organism evidence="1 2">
    <name type="scientific">Pantoea coffeiphila</name>
    <dbReference type="NCBI Taxonomy" id="1465635"/>
    <lineage>
        <taxon>Bacteria</taxon>
        <taxon>Pseudomonadati</taxon>
        <taxon>Pseudomonadota</taxon>
        <taxon>Gammaproteobacteria</taxon>
        <taxon>Enterobacterales</taxon>
        <taxon>Erwiniaceae</taxon>
        <taxon>Pantoea</taxon>
    </lineage>
</organism>